<reference evidence="5 6" key="1">
    <citation type="submission" date="2018-06" db="EMBL/GenBank/DDBJ databases">
        <title>A transcriptomic atlas of mushroom development highlights an independent origin of complex multicellularity.</title>
        <authorList>
            <consortium name="DOE Joint Genome Institute"/>
            <person name="Krizsan K."/>
            <person name="Almasi E."/>
            <person name="Merenyi Z."/>
            <person name="Sahu N."/>
            <person name="Viragh M."/>
            <person name="Koszo T."/>
            <person name="Mondo S."/>
            <person name="Kiss B."/>
            <person name="Balint B."/>
            <person name="Kues U."/>
            <person name="Barry K."/>
            <person name="Hegedus J.C."/>
            <person name="Henrissat B."/>
            <person name="Johnson J."/>
            <person name="Lipzen A."/>
            <person name="Ohm R."/>
            <person name="Nagy I."/>
            <person name="Pangilinan J."/>
            <person name="Yan J."/>
            <person name="Xiong Y."/>
            <person name="Grigoriev I.V."/>
            <person name="Hibbett D.S."/>
            <person name="Nagy L.G."/>
        </authorList>
    </citation>
    <scope>NUCLEOTIDE SEQUENCE [LARGE SCALE GENOMIC DNA]</scope>
    <source>
        <strain evidence="5 6">SZMC22713</strain>
    </source>
</reference>
<dbReference type="OrthoDB" id="412647at2759"/>
<proteinExistence type="predicted"/>
<dbReference type="SUPFAM" id="SSF49899">
    <property type="entry name" value="Concanavalin A-like lectins/glucanases"/>
    <property type="match status" value="1"/>
</dbReference>
<accession>A0A4Y7PVS0</accession>
<evidence type="ECO:0000256" key="3">
    <source>
        <dbReference type="ARBA" id="ARBA00023180"/>
    </source>
</evidence>
<evidence type="ECO:0000256" key="1">
    <source>
        <dbReference type="ARBA" id="ARBA00004370"/>
    </source>
</evidence>
<sequence>MLQSWNKFCFTSGYIEVSLSLPGPNEETQGYWPGVWTMGNLGRPGYGATTDGTWPYSYDACDVGTFPNQTWSNHSGPAAALHTDQGRAKYNFELSWLAGQKLSACTCPGEDHPGPDVSKGRGAPEIDVLEAQKNKLGPGAKVSQSAQFAPFSHDYVYDNTTATSFNIFNAAITQANTYHGSAVQQAVSGLTDLPPSIFNGTGGQFSTFGFEYWANPKNRPEGYIEWQVGGTPSLYMSAAAVTADQGVGGSGVSDRLIPEEPMSIVLNLAISESFQNVDLTSMTFPAELLIDYVRVYQRDGHENVGCNPKDYPTTDYINRHLDAYTNANLTGWNTGTSAGTAGAGYSFPKNSMFSFTYNPRTRGLISSPSPRTQPPPTLHPTVVAPYPVIIFPYNESQSSHHLIHPPPCTRPLHPYHPHHPPLHLSPPRLRKHQHTCSATLSLPLRSNVTNHLSSRTLLQFGALGAKQASV</sequence>
<dbReference type="PANTHER" id="PTHR31361:SF1">
    <property type="entry name" value="BETA-GLUCAN SYNTHESIS-ASSOCIATED PROTEIN KRE6-RELATED"/>
    <property type="match status" value="1"/>
</dbReference>
<dbReference type="GO" id="GO:0006078">
    <property type="term" value="P:(1-&gt;6)-beta-D-glucan biosynthetic process"/>
    <property type="evidence" value="ECO:0007669"/>
    <property type="project" value="TreeGrafter"/>
</dbReference>
<dbReference type="GO" id="GO:0005789">
    <property type="term" value="C:endoplasmic reticulum membrane"/>
    <property type="evidence" value="ECO:0007669"/>
    <property type="project" value="TreeGrafter"/>
</dbReference>
<keyword evidence="6" id="KW-1185">Reference proteome</keyword>
<dbReference type="InterPro" id="IPR013320">
    <property type="entry name" value="ConA-like_dom_sf"/>
</dbReference>
<organism evidence="5 6">
    <name type="scientific">Rickenella mellea</name>
    <dbReference type="NCBI Taxonomy" id="50990"/>
    <lineage>
        <taxon>Eukaryota</taxon>
        <taxon>Fungi</taxon>
        <taxon>Dikarya</taxon>
        <taxon>Basidiomycota</taxon>
        <taxon>Agaricomycotina</taxon>
        <taxon>Agaricomycetes</taxon>
        <taxon>Hymenochaetales</taxon>
        <taxon>Rickenellaceae</taxon>
        <taxon>Rickenella</taxon>
    </lineage>
</organism>
<dbReference type="VEuPathDB" id="FungiDB:BD410DRAFT_900462"/>
<evidence type="ECO:0000256" key="2">
    <source>
        <dbReference type="ARBA" id="ARBA00023136"/>
    </source>
</evidence>
<keyword evidence="4" id="KW-0961">Cell wall biogenesis/degradation</keyword>
<evidence type="ECO:0000313" key="5">
    <source>
        <dbReference type="EMBL" id="TDL19136.1"/>
    </source>
</evidence>
<name>A0A4Y7PVS0_9AGAM</name>
<dbReference type="EMBL" id="ML170200">
    <property type="protein sequence ID" value="TDL19136.1"/>
    <property type="molecule type" value="Genomic_DNA"/>
</dbReference>
<evidence type="ECO:0000256" key="4">
    <source>
        <dbReference type="ARBA" id="ARBA00023316"/>
    </source>
</evidence>
<dbReference type="GO" id="GO:0005886">
    <property type="term" value="C:plasma membrane"/>
    <property type="evidence" value="ECO:0007669"/>
    <property type="project" value="TreeGrafter"/>
</dbReference>
<evidence type="ECO:0000313" key="6">
    <source>
        <dbReference type="Proteomes" id="UP000294933"/>
    </source>
</evidence>
<dbReference type="GO" id="GO:0031505">
    <property type="term" value="P:fungal-type cell wall organization"/>
    <property type="evidence" value="ECO:0007669"/>
    <property type="project" value="TreeGrafter"/>
</dbReference>
<dbReference type="PANTHER" id="PTHR31361">
    <property type="entry name" value="BETA-GLUCAN SYNTHESIS-ASSOCIATED PROTEIN KRE6-RELATED"/>
    <property type="match status" value="1"/>
</dbReference>
<gene>
    <name evidence="5" type="ORF">BD410DRAFT_900462</name>
</gene>
<keyword evidence="2" id="KW-0472">Membrane</keyword>
<dbReference type="InterPro" id="IPR005629">
    <property type="entry name" value="Skn1/Kre6/Sbg1"/>
</dbReference>
<comment type="subcellular location">
    <subcellularLocation>
        <location evidence="1">Membrane</location>
    </subcellularLocation>
</comment>
<keyword evidence="3" id="KW-0325">Glycoprotein</keyword>
<dbReference type="Proteomes" id="UP000294933">
    <property type="component" value="Unassembled WGS sequence"/>
</dbReference>
<dbReference type="GO" id="GO:0015926">
    <property type="term" value="F:glucosidase activity"/>
    <property type="evidence" value="ECO:0007669"/>
    <property type="project" value="TreeGrafter"/>
</dbReference>
<dbReference type="AlphaFoldDB" id="A0A4Y7PVS0"/>
<dbReference type="Pfam" id="PF03935">
    <property type="entry name" value="SKN1_KRE6_Sbg1"/>
    <property type="match status" value="1"/>
</dbReference>
<dbReference type="STRING" id="50990.A0A4Y7PVS0"/>
<dbReference type="Gene3D" id="2.60.120.200">
    <property type="match status" value="2"/>
</dbReference>
<protein>
    <submittedName>
        <fullName evidence="5">SKN1-domain-containing protein</fullName>
    </submittedName>
</protein>